<evidence type="ECO:0000313" key="2">
    <source>
        <dbReference type="Proteomes" id="UP000288716"/>
    </source>
</evidence>
<comment type="caution">
    <text evidence="1">The sequence shown here is derived from an EMBL/GenBank/DDBJ whole genome shotgun (WGS) entry which is preliminary data.</text>
</comment>
<evidence type="ECO:0000313" key="1">
    <source>
        <dbReference type="EMBL" id="RWR99319.1"/>
    </source>
</evidence>
<dbReference type="EMBL" id="NCKV01064321">
    <property type="protein sequence ID" value="RWR99319.1"/>
    <property type="molecule type" value="Genomic_DNA"/>
</dbReference>
<dbReference type="SUPFAM" id="SSF53098">
    <property type="entry name" value="Ribonuclease H-like"/>
    <property type="match status" value="1"/>
</dbReference>
<organism evidence="1 2">
    <name type="scientific">Leptotrombidium deliense</name>
    <dbReference type="NCBI Taxonomy" id="299467"/>
    <lineage>
        <taxon>Eukaryota</taxon>
        <taxon>Metazoa</taxon>
        <taxon>Ecdysozoa</taxon>
        <taxon>Arthropoda</taxon>
        <taxon>Chelicerata</taxon>
        <taxon>Arachnida</taxon>
        <taxon>Acari</taxon>
        <taxon>Acariformes</taxon>
        <taxon>Trombidiformes</taxon>
        <taxon>Prostigmata</taxon>
        <taxon>Anystina</taxon>
        <taxon>Parasitengona</taxon>
        <taxon>Trombiculoidea</taxon>
        <taxon>Trombiculidae</taxon>
        <taxon>Leptotrombidium</taxon>
    </lineage>
</organism>
<accession>A0A443Q8K4</accession>
<name>A0A443Q8K4_9ACAR</name>
<protein>
    <recommendedName>
        <fullName evidence="3">Zinc finger BED domain-containing protein 4-like protein</fullName>
    </recommendedName>
</protein>
<sequence>MEKAFEIYPRVGCSAHNLNLLDGTVIEDIGNQIKICKDLVTYFKRSGLQSQLTNTLKQSIEVRWDSTFEMIESITKSYSQLQDISTRKNEVKSFLDKLDETLLRKLQCILLPFKVLREKLCQEKEVTFNI</sequence>
<dbReference type="VEuPathDB" id="VectorBase:LDEU014597"/>
<dbReference type="InterPro" id="IPR012337">
    <property type="entry name" value="RNaseH-like_sf"/>
</dbReference>
<dbReference type="Proteomes" id="UP000288716">
    <property type="component" value="Unassembled WGS sequence"/>
</dbReference>
<feature type="non-terminal residue" evidence="1">
    <location>
        <position position="130"/>
    </location>
</feature>
<gene>
    <name evidence="1" type="ORF">B4U80_14833</name>
</gene>
<dbReference type="AlphaFoldDB" id="A0A443Q8K4"/>
<keyword evidence="2" id="KW-1185">Reference proteome</keyword>
<proteinExistence type="predicted"/>
<dbReference type="OrthoDB" id="1607513at2759"/>
<evidence type="ECO:0008006" key="3">
    <source>
        <dbReference type="Google" id="ProtNLM"/>
    </source>
</evidence>
<reference evidence="1 2" key="1">
    <citation type="journal article" date="2018" name="Gigascience">
        <title>Genomes of trombidid mites reveal novel predicted allergens and laterally-transferred genes associated with secondary metabolism.</title>
        <authorList>
            <person name="Dong X."/>
            <person name="Chaisiri K."/>
            <person name="Xia D."/>
            <person name="Armstrong S.D."/>
            <person name="Fang Y."/>
            <person name="Donnelly M.J."/>
            <person name="Kadowaki T."/>
            <person name="McGarry J.W."/>
            <person name="Darby A.C."/>
            <person name="Makepeace B.L."/>
        </authorList>
    </citation>
    <scope>NUCLEOTIDE SEQUENCE [LARGE SCALE GENOMIC DNA]</scope>
    <source>
        <strain evidence="1">UoL-UT</strain>
    </source>
</reference>